<dbReference type="Pfam" id="PF11253">
    <property type="entry name" value="DUF3052"/>
    <property type="match status" value="1"/>
</dbReference>
<accession>A0A4Z1DPD4</accession>
<reference evidence="1 2" key="1">
    <citation type="submission" date="2019-04" db="EMBL/GenBank/DDBJ databases">
        <title>Streptomyces sp. nov. Bv016 isolated from bark of Buahinia variegata.</title>
        <authorList>
            <person name="Kanchanasin P."/>
            <person name="Tanasupawat S."/>
            <person name="Yuki M."/>
            <person name="Kudo T."/>
        </authorList>
    </citation>
    <scope>NUCLEOTIDE SEQUENCE [LARGE SCALE GENOMIC DNA]</scope>
    <source>
        <strain evidence="1 2">JCM 4765</strain>
    </source>
</reference>
<evidence type="ECO:0000313" key="1">
    <source>
        <dbReference type="EMBL" id="TGN85592.1"/>
    </source>
</evidence>
<dbReference type="EMBL" id="SRRU01000002">
    <property type="protein sequence ID" value="TGN85592.1"/>
    <property type="molecule type" value="Genomic_DNA"/>
</dbReference>
<dbReference type="InterPro" id="IPR021412">
    <property type="entry name" value="DUF3052"/>
</dbReference>
<comment type="caution">
    <text evidence="1">The sequence shown here is derived from an EMBL/GenBank/DDBJ whole genome shotgun (WGS) entry which is preliminary data.</text>
</comment>
<gene>
    <name evidence="1" type="ORF">E5082_05640</name>
</gene>
<sequence>MSTAERILADRLEITAGQVVREIGWDEDCDDRLRAAVEEWTGDALADAGGEDPADAVLLWWREKDGDLFDALTDALTGLTSGGPIWLLTPHPGRDGHVEPAEIAESAAAAGLSRTPLDMAVSWAGTRLDLRRRSTP</sequence>
<organism evidence="1 2">
    <name type="scientific">Streptomyces griseoluteus</name>
    <dbReference type="NCBI Taxonomy" id="29306"/>
    <lineage>
        <taxon>Bacteria</taxon>
        <taxon>Bacillati</taxon>
        <taxon>Actinomycetota</taxon>
        <taxon>Actinomycetes</taxon>
        <taxon>Kitasatosporales</taxon>
        <taxon>Streptomycetaceae</taxon>
        <taxon>Streptomyces</taxon>
    </lineage>
</organism>
<protein>
    <submittedName>
        <fullName evidence="1">DUF3052 domain-containing protein</fullName>
    </submittedName>
</protein>
<name>A0A4Z1DPD4_STRGP</name>
<dbReference type="Proteomes" id="UP000298513">
    <property type="component" value="Unassembled WGS sequence"/>
</dbReference>
<evidence type="ECO:0000313" key="2">
    <source>
        <dbReference type="Proteomes" id="UP000298513"/>
    </source>
</evidence>
<dbReference type="GeneID" id="91529211"/>
<keyword evidence="2" id="KW-1185">Reference proteome</keyword>
<dbReference type="AlphaFoldDB" id="A0A4Z1DPD4"/>
<dbReference type="RefSeq" id="WP_135790179.1">
    <property type="nucleotide sequence ID" value="NZ_BNBQ01000001.1"/>
</dbReference>
<proteinExistence type="predicted"/>